<dbReference type="EMBL" id="CP011545">
    <property type="protein sequence ID" value="AKK09492.1"/>
    <property type="molecule type" value="Genomic_DNA"/>
</dbReference>
<dbReference type="Gene3D" id="3.40.190.10">
    <property type="entry name" value="Periplasmic binding protein-like II"/>
    <property type="match status" value="2"/>
</dbReference>
<feature type="binding site" evidence="4">
    <location>
        <position position="243"/>
    </location>
    <ligand>
        <name>Fe cation</name>
        <dbReference type="ChEBI" id="CHEBI:24875"/>
    </ligand>
</feature>
<keyword evidence="2" id="KW-0410">Iron transport</keyword>
<dbReference type="Pfam" id="PF13343">
    <property type="entry name" value="SBP_bac_6"/>
    <property type="match status" value="1"/>
</dbReference>
<evidence type="ECO:0000313" key="6">
    <source>
        <dbReference type="EMBL" id="AKK09492.1"/>
    </source>
</evidence>
<evidence type="ECO:0000256" key="5">
    <source>
        <dbReference type="SAM" id="SignalP"/>
    </source>
</evidence>
<keyword evidence="4" id="KW-0479">Metal-binding</keyword>
<reference evidence="7" key="2">
    <citation type="submission" date="2015-05" db="EMBL/GenBank/DDBJ databases">
        <title>Complete genome sequence of Corynebacterium testudinoris DSM 44614, recovered from necrotic lesions in the mouth of a tortoise.</title>
        <authorList>
            <person name="Ruckert C."/>
            <person name="Albersmeier A."/>
            <person name="Winkler A."/>
            <person name="Tauch A."/>
        </authorList>
    </citation>
    <scope>NUCLEOTIDE SEQUENCE [LARGE SCALE GENOMIC DNA]</scope>
    <source>
        <strain evidence="7">DSM 44614</strain>
    </source>
</reference>
<dbReference type="InterPro" id="IPR026045">
    <property type="entry name" value="Ferric-bd"/>
</dbReference>
<dbReference type="PANTHER" id="PTHR30006:SF15">
    <property type="entry name" value="IRON-UTILIZATION PERIPLASMIC PROTEIN"/>
    <property type="match status" value="1"/>
</dbReference>
<dbReference type="PROSITE" id="PS51257">
    <property type="entry name" value="PROKAR_LIPOPROTEIN"/>
    <property type="match status" value="1"/>
</dbReference>
<feature type="chain" id="PRO_5038696734" evidence="5">
    <location>
        <begin position="24"/>
        <end position="358"/>
    </location>
</feature>
<dbReference type="GO" id="GO:0046872">
    <property type="term" value="F:metal ion binding"/>
    <property type="evidence" value="ECO:0007669"/>
    <property type="project" value="UniProtKB-KW"/>
</dbReference>
<dbReference type="SUPFAM" id="SSF53850">
    <property type="entry name" value="Periplasmic binding protein-like II"/>
    <property type="match status" value="1"/>
</dbReference>
<evidence type="ECO:0000313" key="7">
    <source>
        <dbReference type="Proteomes" id="UP000035540"/>
    </source>
</evidence>
<keyword evidence="2" id="KW-0813">Transport</keyword>
<dbReference type="PIRSF" id="PIRSF002825">
    <property type="entry name" value="CfbpA"/>
    <property type="match status" value="1"/>
</dbReference>
<dbReference type="GO" id="GO:0030288">
    <property type="term" value="C:outer membrane-bounded periplasmic space"/>
    <property type="evidence" value="ECO:0007669"/>
    <property type="project" value="TreeGrafter"/>
</dbReference>
<proteinExistence type="inferred from homology"/>
<evidence type="ECO:0000256" key="4">
    <source>
        <dbReference type="PIRSR" id="PIRSR002825-1"/>
    </source>
</evidence>
<reference evidence="6 7" key="1">
    <citation type="journal article" date="2015" name="Genome Announc.">
        <title>Complete Genome Sequence of the Type Strain Corynebacterium testudinoris DSM 44614, Recovered from Necrotic Lesions in the Mouth of a Tortoise.</title>
        <authorList>
            <person name="Ruckert C."/>
            <person name="Kriete M."/>
            <person name="Jaenicke S."/>
            <person name="Winkler A."/>
            <person name="Tauch A."/>
        </authorList>
    </citation>
    <scope>NUCLEOTIDE SEQUENCE [LARGE SCALE GENOMIC DNA]</scope>
    <source>
        <strain evidence="6 7">DSM 44614</strain>
    </source>
</reference>
<keyword evidence="3 5" id="KW-0732">Signal</keyword>
<evidence type="ECO:0000256" key="2">
    <source>
        <dbReference type="ARBA" id="ARBA00022496"/>
    </source>
</evidence>
<dbReference type="PANTHER" id="PTHR30006">
    <property type="entry name" value="THIAMINE-BINDING PERIPLASMIC PROTEIN-RELATED"/>
    <property type="match status" value="1"/>
</dbReference>
<keyword evidence="2" id="KW-0406">Ion transport</keyword>
<evidence type="ECO:0000256" key="3">
    <source>
        <dbReference type="ARBA" id="ARBA00022729"/>
    </source>
</evidence>
<feature type="binding site" evidence="4">
    <location>
        <position position="242"/>
    </location>
    <ligand>
        <name>Fe cation</name>
        <dbReference type="ChEBI" id="CHEBI:24875"/>
    </ligand>
</feature>
<dbReference type="GO" id="GO:0006826">
    <property type="term" value="P:iron ion transport"/>
    <property type="evidence" value="ECO:0007669"/>
    <property type="project" value="UniProtKB-KW"/>
</dbReference>
<accession>A0A0G3HE97</accession>
<dbReference type="CDD" id="cd13543">
    <property type="entry name" value="PBP2_Fbp"/>
    <property type="match status" value="1"/>
</dbReference>
<dbReference type="Proteomes" id="UP000035540">
    <property type="component" value="Chromosome"/>
</dbReference>
<comment type="similarity">
    <text evidence="1">Belongs to the bacterial solute-binding protein 1 family.</text>
</comment>
<name>A0A0G3HE97_9CORY</name>
<dbReference type="STRING" id="136857.CTEST_10345"/>
<keyword evidence="7" id="KW-1185">Reference proteome</keyword>
<organism evidence="6 7">
    <name type="scientific">Corynebacterium testudinoris</name>
    <dbReference type="NCBI Taxonomy" id="136857"/>
    <lineage>
        <taxon>Bacteria</taxon>
        <taxon>Bacillati</taxon>
        <taxon>Actinomycetota</taxon>
        <taxon>Actinomycetes</taxon>
        <taxon>Mycobacteriales</taxon>
        <taxon>Corynebacteriaceae</taxon>
        <taxon>Corynebacterium</taxon>
    </lineage>
</organism>
<dbReference type="RefSeq" id="WP_201774809.1">
    <property type="nucleotide sequence ID" value="NZ_CP011545.1"/>
</dbReference>
<dbReference type="AlphaFoldDB" id="A0A0G3HE97"/>
<protein>
    <submittedName>
        <fullName evidence="6">ABC-type Fe3+ transport system, periplasmic component</fullName>
    </submittedName>
</protein>
<evidence type="ECO:0000256" key="1">
    <source>
        <dbReference type="ARBA" id="ARBA00008520"/>
    </source>
</evidence>
<dbReference type="PATRIC" id="fig|136857.5.peg.2055"/>
<keyword evidence="4" id="KW-0408">Iron</keyword>
<feature type="signal peptide" evidence="5">
    <location>
        <begin position="1"/>
        <end position="23"/>
    </location>
</feature>
<dbReference type="KEGG" id="cted:CTEST_10345"/>
<gene>
    <name evidence="6" type="ORF">CTEST_10345</name>
</gene>
<sequence length="358" mass="37689">MRFTTRLAATAVAACGLAAGLVACGSGDSSSTSGTTAAGETSSAASDGSLVIYSGRSEDLVAPLIEDFEKESGIDVDVRYGSTSEQAQLLLTEGDASPAHVFFSQEAGALGLLQDKGMLTKVPEESLKKVPAGFSSEEKEWVGVTGRARVVAYDKEAVEEADVPDTVAEMVDPKWKGKLGVAPTNASFLAFVTAMRVTDGEDATREWLQKLADNEPKTYAKNGDLLKAVEAGEVELGLINHYYWYAQAAEKGADNLRAQIKFGADGDLAALVNATGVGILTKGEGREDAKKFVEFLLSAEGQKYFAEETYEYPLVEGVDGPEGVPPLSSLKVPDVDLSKLGTVEESAALIDEAGLTVN</sequence>